<keyword evidence="3" id="KW-1185">Reference proteome</keyword>
<protein>
    <submittedName>
        <fullName evidence="2">Uncharacterized protein</fullName>
    </submittedName>
</protein>
<dbReference type="EMBL" id="CP067341">
    <property type="protein sequence ID" value="QQP10465.1"/>
    <property type="molecule type" value="Genomic_DNA"/>
</dbReference>
<feature type="transmembrane region" description="Helical" evidence="1">
    <location>
        <begin position="41"/>
        <end position="60"/>
    </location>
</feature>
<dbReference type="Proteomes" id="UP000596049">
    <property type="component" value="Chromosome"/>
</dbReference>
<accession>A0ABX7AL53</accession>
<keyword evidence="1" id="KW-1133">Transmembrane helix</keyword>
<dbReference type="RefSeq" id="WP_053592551.1">
    <property type="nucleotide sequence ID" value="NZ_CP067341.1"/>
</dbReference>
<name>A0ABX7AL53_9BACI</name>
<keyword evidence="1" id="KW-0812">Transmembrane</keyword>
<evidence type="ECO:0000313" key="2">
    <source>
        <dbReference type="EMBL" id="QQP10465.1"/>
    </source>
</evidence>
<proteinExistence type="predicted"/>
<organism evidence="2 3">
    <name type="scientific">Lysinibacillus agricola</name>
    <dbReference type="NCBI Taxonomy" id="2590012"/>
    <lineage>
        <taxon>Bacteria</taxon>
        <taxon>Bacillati</taxon>
        <taxon>Bacillota</taxon>
        <taxon>Bacilli</taxon>
        <taxon>Bacillales</taxon>
        <taxon>Bacillaceae</taxon>
        <taxon>Lysinibacillus</taxon>
    </lineage>
</organism>
<evidence type="ECO:0000256" key="1">
    <source>
        <dbReference type="SAM" id="Phobius"/>
    </source>
</evidence>
<reference evidence="2 3" key="1">
    <citation type="submission" date="2020-01" db="EMBL/GenBank/DDBJ databases">
        <authorList>
            <person name="Liu G."/>
            <person name="Liu B."/>
        </authorList>
    </citation>
    <scope>NUCLEOTIDE SEQUENCE [LARGE SCALE GENOMIC DNA]</scope>
    <source>
        <strain evidence="2 3">FJAT-51161</strain>
    </source>
</reference>
<sequence length="88" mass="10163">MLIAILLFVLIIVFFFGKEIKTLFSILIGLALIITLWQYSWWGKLIVIAMIVIPLIAGIIQGAKEDGVFEELKRKRRIKKNRGKSIYK</sequence>
<gene>
    <name evidence="2" type="ORF">FJQ98_14325</name>
</gene>
<keyword evidence="1" id="KW-0472">Membrane</keyword>
<evidence type="ECO:0000313" key="3">
    <source>
        <dbReference type="Proteomes" id="UP000596049"/>
    </source>
</evidence>